<dbReference type="Proteomes" id="UP000186455">
    <property type="component" value="Unassembled WGS sequence"/>
</dbReference>
<dbReference type="PRINTS" id="PR00313">
    <property type="entry name" value="CABNDNGRPT"/>
</dbReference>
<comment type="caution">
    <text evidence="2">The sequence shown here is derived from an EMBL/GenBank/DDBJ whole genome shotgun (WGS) entry which is preliminary data.</text>
</comment>
<gene>
    <name evidence="2" type="ORF">AB852_33535</name>
</gene>
<dbReference type="AlphaFoldDB" id="A0A1Q4UY84"/>
<dbReference type="InterPro" id="IPR011049">
    <property type="entry name" value="Serralysin-like_metalloprot_C"/>
</dbReference>
<name>A0A1Q4UY84_9ACTN</name>
<evidence type="ECO:0000256" key="1">
    <source>
        <dbReference type="SAM" id="SignalP"/>
    </source>
</evidence>
<protein>
    <recommendedName>
        <fullName evidence="4">Calcium-binding protein</fullName>
    </recommendedName>
</protein>
<dbReference type="InterPro" id="IPR001343">
    <property type="entry name" value="Hemolysn_Ca-bd"/>
</dbReference>
<organism evidence="2 3">
    <name type="scientific">Streptomyces uncialis</name>
    <dbReference type="NCBI Taxonomy" id="1048205"/>
    <lineage>
        <taxon>Bacteria</taxon>
        <taxon>Bacillati</taxon>
        <taxon>Actinomycetota</taxon>
        <taxon>Actinomycetes</taxon>
        <taxon>Kitasatosporales</taxon>
        <taxon>Streptomycetaceae</taxon>
        <taxon>Streptomyces</taxon>
    </lineage>
</organism>
<dbReference type="EMBL" id="LFBV01000011">
    <property type="protein sequence ID" value="OKH90560.1"/>
    <property type="molecule type" value="Genomic_DNA"/>
</dbReference>
<feature type="chain" id="PRO_5012727620" description="Calcium-binding protein" evidence="1">
    <location>
        <begin position="24"/>
        <end position="255"/>
    </location>
</feature>
<dbReference type="STRING" id="1048205.AB852_33535"/>
<dbReference type="SUPFAM" id="SSF51120">
    <property type="entry name" value="beta-Roll"/>
    <property type="match status" value="1"/>
</dbReference>
<evidence type="ECO:0008006" key="4">
    <source>
        <dbReference type="Google" id="ProtNLM"/>
    </source>
</evidence>
<feature type="signal peptide" evidence="1">
    <location>
        <begin position="1"/>
        <end position="23"/>
    </location>
</feature>
<evidence type="ECO:0000313" key="2">
    <source>
        <dbReference type="EMBL" id="OKH90560.1"/>
    </source>
</evidence>
<dbReference type="Pfam" id="PF00353">
    <property type="entry name" value="HemolysinCabind"/>
    <property type="match status" value="2"/>
</dbReference>
<keyword evidence="3" id="KW-1185">Reference proteome</keyword>
<keyword evidence="1" id="KW-0732">Signal</keyword>
<evidence type="ECO:0000313" key="3">
    <source>
        <dbReference type="Proteomes" id="UP000186455"/>
    </source>
</evidence>
<dbReference type="GO" id="GO:0005509">
    <property type="term" value="F:calcium ion binding"/>
    <property type="evidence" value="ECO:0007669"/>
    <property type="project" value="InterPro"/>
</dbReference>
<accession>A0A1Q4UY84</accession>
<proteinExistence type="predicted"/>
<reference evidence="2 3" key="1">
    <citation type="submission" date="2015-06" db="EMBL/GenBank/DDBJ databases">
        <title>Cloning and characterization of the uncialamcin biosynthetic gene cluster.</title>
        <authorList>
            <person name="Yan X."/>
            <person name="Huang T."/>
            <person name="Ge H."/>
            <person name="Shen B."/>
        </authorList>
    </citation>
    <scope>NUCLEOTIDE SEQUENCE [LARGE SCALE GENOMIC DNA]</scope>
    <source>
        <strain evidence="2 3">DCA2648</strain>
    </source>
</reference>
<sequence>MRGLALTATLVAAASLTTAPAHAHEGLPSHHCVLNGAEVPPGQEVFGTPGDDVIECENDVENVIIWGGAGNDNIRVKGLIIDSQVLGGDGDDRLQTSHLLPREGQASIRAGAGDDTVIVPTVMGTTDNGAAVYGDQGADTITVGTVSGSPGQHARGGGQVFGNDGADTISAGVIDFGGRVLGGSENDVIEAKGVGPEAGGVIQGGPGKDTIRGAKDTVLLAGPGWGLVDGGLDEDRCKVQHANPERARSTIAACP</sequence>